<comment type="caution">
    <text evidence="1">The sequence shown here is derived from an EMBL/GenBank/DDBJ whole genome shotgun (WGS) entry which is preliminary data.</text>
</comment>
<dbReference type="AlphaFoldDB" id="A0A4U8UK51"/>
<gene>
    <name evidence="1" type="ORF">L596_000683</name>
</gene>
<evidence type="ECO:0000313" key="1">
    <source>
        <dbReference type="EMBL" id="TMS32889.1"/>
    </source>
</evidence>
<dbReference type="EMBL" id="AZBU02000001">
    <property type="protein sequence ID" value="TMS32889.1"/>
    <property type="molecule type" value="Genomic_DNA"/>
</dbReference>
<dbReference type="Proteomes" id="UP000298663">
    <property type="component" value="Chromosome X"/>
</dbReference>
<accession>A0A4U8UK51</accession>
<organism evidence="1 2">
    <name type="scientific">Steinernema carpocapsae</name>
    <name type="common">Entomopathogenic nematode</name>
    <dbReference type="NCBI Taxonomy" id="34508"/>
    <lineage>
        <taxon>Eukaryota</taxon>
        <taxon>Metazoa</taxon>
        <taxon>Ecdysozoa</taxon>
        <taxon>Nematoda</taxon>
        <taxon>Chromadorea</taxon>
        <taxon>Rhabditida</taxon>
        <taxon>Tylenchina</taxon>
        <taxon>Panagrolaimomorpha</taxon>
        <taxon>Strongyloidoidea</taxon>
        <taxon>Steinernematidae</taxon>
        <taxon>Steinernema</taxon>
    </lineage>
</organism>
<reference evidence="1 2" key="2">
    <citation type="journal article" date="2019" name="G3 (Bethesda)">
        <title>Hybrid Assembly of the Genome of the Entomopathogenic Nematode Steinernema carpocapsae Identifies the X-Chromosome.</title>
        <authorList>
            <person name="Serra L."/>
            <person name="Macchietto M."/>
            <person name="Macias-Munoz A."/>
            <person name="McGill C.J."/>
            <person name="Rodriguez I.M."/>
            <person name="Rodriguez B."/>
            <person name="Murad R."/>
            <person name="Mortazavi A."/>
        </authorList>
    </citation>
    <scope>NUCLEOTIDE SEQUENCE [LARGE SCALE GENOMIC DNA]</scope>
    <source>
        <strain evidence="1 2">ALL</strain>
    </source>
</reference>
<reference evidence="1 2" key="1">
    <citation type="journal article" date="2015" name="Genome Biol.">
        <title>Comparative genomics of Steinernema reveals deeply conserved gene regulatory networks.</title>
        <authorList>
            <person name="Dillman A.R."/>
            <person name="Macchietto M."/>
            <person name="Porter C.F."/>
            <person name="Rogers A."/>
            <person name="Williams B."/>
            <person name="Antoshechkin I."/>
            <person name="Lee M.M."/>
            <person name="Goodwin Z."/>
            <person name="Lu X."/>
            <person name="Lewis E.E."/>
            <person name="Goodrich-Blair H."/>
            <person name="Stock S.P."/>
            <person name="Adams B.J."/>
            <person name="Sternberg P.W."/>
            <person name="Mortazavi A."/>
        </authorList>
    </citation>
    <scope>NUCLEOTIDE SEQUENCE [LARGE SCALE GENOMIC DNA]</scope>
    <source>
        <strain evidence="1 2">ALL</strain>
    </source>
</reference>
<name>A0A4U8UK51_STECR</name>
<sequence length="190" mass="21534">MTRAKPKTHVISVNHILQATISPRDRFDLICDMIQQSSINDDNRFMQKFGVYVDTTLMITEARVLCLPLPIFKSLFGDMMPEMVDGHTVIRPDTTATWRSREVQSNSRRRAIIAVIINSEVRSSMGNSFFPYFNALMRACRSIGINLVDQQDSFQPVIHTYQQGSAGNRRCRHASMGESLSSVLARHGQL</sequence>
<dbReference type="EMBL" id="CM016762">
    <property type="protein sequence ID" value="TMS32889.1"/>
    <property type="molecule type" value="Genomic_DNA"/>
</dbReference>
<keyword evidence="2" id="KW-1185">Reference proteome</keyword>
<evidence type="ECO:0000313" key="2">
    <source>
        <dbReference type="Proteomes" id="UP000298663"/>
    </source>
</evidence>
<proteinExistence type="predicted"/>
<protein>
    <submittedName>
        <fullName evidence="1">Uncharacterized protein</fullName>
    </submittedName>
</protein>